<proteinExistence type="evidence at transcript level"/>
<evidence type="ECO:0000256" key="7">
    <source>
        <dbReference type="RuleBase" id="RU361195"/>
    </source>
</evidence>
<dbReference type="InterPro" id="IPR008984">
    <property type="entry name" value="SMAD_FHA_dom_sf"/>
</dbReference>
<keyword evidence="2" id="KW-0479">Metal-binding</keyword>
<comment type="subcellular location">
    <subcellularLocation>
        <location evidence="7">Cytoplasm</location>
    </subcellularLocation>
    <subcellularLocation>
        <location evidence="7">Nucleus</location>
    </subcellularLocation>
</comment>
<dbReference type="Pfam" id="PF03166">
    <property type="entry name" value="MH2"/>
    <property type="match status" value="1"/>
</dbReference>
<dbReference type="PROSITE" id="PS51075">
    <property type="entry name" value="MH1"/>
    <property type="match status" value="1"/>
</dbReference>
<dbReference type="AlphaFoldDB" id="G5CTL6"/>
<evidence type="ECO:0000313" key="11">
    <source>
        <dbReference type="EMBL" id="AEP16393.1"/>
    </source>
</evidence>
<dbReference type="InterPro" id="IPR003619">
    <property type="entry name" value="MAD_homology1_Dwarfin-type"/>
</dbReference>
<dbReference type="GO" id="GO:0046872">
    <property type="term" value="F:metal ion binding"/>
    <property type="evidence" value="ECO:0007669"/>
    <property type="project" value="UniProtKB-KW"/>
</dbReference>
<accession>G5CTL6</accession>
<keyword evidence="6 7" id="KW-0539">Nucleus</keyword>
<keyword evidence="7" id="KW-0963">Cytoplasm</keyword>
<dbReference type="GO" id="GO:0030154">
    <property type="term" value="P:cell differentiation"/>
    <property type="evidence" value="ECO:0007669"/>
    <property type="project" value="TreeGrafter"/>
</dbReference>
<dbReference type="InterPro" id="IPR017855">
    <property type="entry name" value="SMAD-like_dom_sf"/>
</dbReference>
<comment type="similarity">
    <text evidence="1 7">Belongs to the dwarfin/SMAD family.</text>
</comment>
<evidence type="ECO:0000259" key="9">
    <source>
        <dbReference type="PROSITE" id="PS51075"/>
    </source>
</evidence>
<dbReference type="FunFam" id="3.90.520.10:FF:000001">
    <property type="entry name" value="Mothers against decapentaplegic homolog"/>
    <property type="match status" value="1"/>
</dbReference>
<dbReference type="HOGENOM" id="CLU_026736_0_2_1"/>
<feature type="domain" description="MH2" evidence="10">
    <location>
        <begin position="329"/>
        <end position="528"/>
    </location>
</feature>
<dbReference type="Pfam" id="PF03165">
    <property type="entry name" value="MH1"/>
    <property type="match status" value="1"/>
</dbReference>
<keyword evidence="5 7" id="KW-0804">Transcription</keyword>
<dbReference type="InterPro" id="IPR013019">
    <property type="entry name" value="MAD_homology_MH1"/>
</dbReference>
<evidence type="ECO:0000256" key="5">
    <source>
        <dbReference type="ARBA" id="ARBA00023163"/>
    </source>
</evidence>
<evidence type="ECO:0000256" key="4">
    <source>
        <dbReference type="ARBA" id="ARBA00023015"/>
    </source>
</evidence>
<dbReference type="EMBL" id="JN380191">
    <property type="protein sequence ID" value="AEP16393.1"/>
    <property type="molecule type" value="mRNA"/>
</dbReference>
<sequence>MAAVAALFSLTTSPNVKKLLGWKQGDEEEKWALRAIEALEKKLRKNKGAVMELENALATQSADSKCVTIPRSLDGRLQVSHRKALPHVIYCRVWRWPDLQSHHELKAIETCEFGYENKAKDVCINPYHYRRIESAPILPPVLVPRFPINNGQPWKPIPDPPLPYNQTINATPRSNFSYTPMSPAVTMGTDGLSVMGHGQQIGMPLSPHGGPHTPGQNVLSPKPGSVTSPSSCMSSPRAQPADYASYGSPGQFGVQSPNNFQAPQTYANNQSMAGTSCVYSTANHASYPNSPNYVQAQSENNPYPQQQVDQKPQNGGEYSEVRMEQPSVWASFTYYELNTRVGDPYHAQMIYPDHNYVIIDGYTEPGNNQQRFCLGQLSNVSRNNTVEKTRKHIGRGVKISFEDNKVYIECLGDSAVFVQSRNSNKEYGFHPSTVVKIQSGVKLKIFCHKLFHEILTQQLTEGYEAVFDLTKHCMIRMSFVKGWGADYHRQDVTSTPCWVEMSLNGPLQWVDKCLKYIGSSKNPISSVS</sequence>
<dbReference type="InterPro" id="IPR013790">
    <property type="entry name" value="Dwarfin"/>
</dbReference>
<dbReference type="GO" id="GO:0060395">
    <property type="term" value="P:SMAD protein signal transduction"/>
    <property type="evidence" value="ECO:0007669"/>
    <property type="project" value="TreeGrafter"/>
</dbReference>
<dbReference type="GO" id="GO:0009653">
    <property type="term" value="P:anatomical structure morphogenesis"/>
    <property type="evidence" value="ECO:0007669"/>
    <property type="project" value="TreeGrafter"/>
</dbReference>
<feature type="compositionally biased region" description="Low complexity" evidence="8">
    <location>
        <begin position="223"/>
        <end position="236"/>
    </location>
</feature>
<dbReference type="PANTHER" id="PTHR13703:SF61">
    <property type="entry name" value="PROTEIN MOTHERS AGAINST DPP"/>
    <property type="match status" value="1"/>
</dbReference>
<dbReference type="InterPro" id="IPR036578">
    <property type="entry name" value="SMAD_MH1_sf"/>
</dbReference>
<reference evidence="11" key="1">
    <citation type="journal article" date="2011" name="PLoS ONE">
        <title>Evolution of the TGF-beta Signaling Pathway and Its Potential Role in the Ctenophore, Mnemiopsis leidyi.</title>
        <authorList>
            <person name="Pang K."/>
            <person name="Ryan J.F."/>
            <person name="Baxevanis A.D."/>
            <person name="Martindale M.Q."/>
        </authorList>
    </citation>
    <scope>NUCLEOTIDE SEQUENCE</scope>
</reference>
<feature type="compositionally biased region" description="Polar residues" evidence="8">
    <location>
        <begin position="288"/>
        <end position="313"/>
    </location>
</feature>
<dbReference type="SMART" id="SM00524">
    <property type="entry name" value="DWB"/>
    <property type="match status" value="1"/>
</dbReference>
<dbReference type="GO" id="GO:0071144">
    <property type="term" value="C:heteromeric SMAD protein complex"/>
    <property type="evidence" value="ECO:0007669"/>
    <property type="project" value="TreeGrafter"/>
</dbReference>
<keyword evidence="4 7" id="KW-0805">Transcription regulation</keyword>
<feature type="compositionally biased region" description="Polar residues" evidence="8">
    <location>
        <begin position="253"/>
        <end position="265"/>
    </location>
</feature>
<dbReference type="GO" id="GO:0030509">
    <property type="term" value="P:BMP signaling pathway"/>
    <property type="evidence" value="ECO:0007669"/>
    <property type="project" value="TreeGrafter"/>
</dbReference>
<dbReference type="GO" id="GO:0000981">
    <property type="term" value="F:DNA-binding transcription factor activity, RNA polymerase II-specific"/>
    <property type="evidence" value="ECO:0007669"/>
    <property type="project" value="TreeGrafter"/>
</dbReference>
<evidence type="ECO:0000256" key="8">
    <source>
        <dbReference type="SAM" id="MobiDB-lite"/>
    </source>
</evidence>
<dbReference type="GO" id="GO:0005737">
    <property type="term" value="C:cytoplasm"/>
    <property type="evidence" value="ECO:0007669"/>
    <property type="project" value="UniProtKB-SubCell"/>
</dbReference>
<feature type="region of interest" description="Disordered" evidence="8">
    <location>
        <begin position="201"/>
        <end position="265"/>
    </location>
</feature>
<feature type="region of interest" description="Disordered" evidence="8">
    <location>
        <begin position="288"/>
        <end position="319"/>
    </location>
</feature>
<dbReference type="InterPro" id="IPR001132">
    <property type="entry name" value="SMAD_dom_Dwarfin-type"/>
</dbReference>
<dbReference type="PROSITE" id="PS51076">
    <property type="entry name" value="MH2"/>
    <property type="match status" value="1"/>
</dbReference>
<name>G5CTL6_MNELE</name>
<evidence type="ECO:0000256" key="1">
    <source>
        <dbReference type="ARBA" id="ARBA00005545"/>
    </source>
</evidence>
<feature type="domain" description="MH1" evidence="9">
    <location>
        <begin position="14"/>
        <end position="138"/>
    </location>
</feature>
<dbReference type="SMART" id="SM00523">
    <property type="entry name" value="DWA"/>
    <property type="match status" value="1"/>
</dbReference>
<dbReference type="Gene3D" id="2.60.200.10">
    <property type="match status" value="1"/>
</dbReference>
<organism evidence="11">
    <name type="scientific">Mnemiopsis leidyi</name>
    <name type="common">Sea walnut</name>
    <name type="synonym">Warty comb jellyfish</name>
    <dbReference type="NCBI Taxonomy" id="27923"/>
    <lineage>
        <taxon>Eukaryota</taxon>
        <taxon>Metazoa</taxon>
        <taxon>Ctenophora</taxon>
        <taxon>Tentaculata</taxon>
        <taxon>Lobata</taxon>
        <taxon>Bolinopsidae</taxon>
        <taxon>Mnemiopsis</taxon>
    </lineage>
</organism>
<dbReference type="SUPFAM" id="SSF56366">
    <property type="entry name" value="SMAD MH1 domain"/>
    <property type="match status" value="1"/>
</dbReference>
<protein>
    <recommendedName>
        <fullName evidence="7">Mothers against decapentaplegic homolog</fullName>
        <shortName evidence="7">MAD homolog</shortName>
        <shortName evidence="7">Mothers against DPP homolog</shortName>
    </recommendedName>
    <alternativeName>
        <fullName evidence="7">SMAD family member</fullName>
    </alternativeName>
</protein>
<dbReference type="PANTHER" id="PTHR13703">
    <property type="entry name" value="SMAD"/>
    <property type="match status" value="1"/>
</dbReference>
<keyword evidence="3" id="KW-0862">Zinc</keyword>
<evidence type="ECO:0000256" key="2">
    <source>
        <dbReference type="ARBA" id="ARBA00022723"/>
    </source>
</evidence>
<dbReference type="Gene3D" id="3.90.520.10">
    <property type="entry name" value="SMAD MH1 domain"/>
    <property type="match status" value="1"/>
</dbReference>
<dbReference type="SUPFAM" id="SSF49879">
    <property type="entry name" value="SMAD/FHA domain"/>
    <property type="match status" value="1"/>
</dbReference>
<dbReference type="GO" id="GO:0000978">
    <property type="term" value="F:RNA polymerase II cis-regulatory region sequence-specific DNA binding"/>
    <property type="evidence" value="ECO:0007669"/>
    <property type="project" value="TreeGrafter"/>
</dbReference>
<evidence type="ECO:0000256" key="6">
    <source>
        <dbReference type="ARBA" id="ARBA00023242"/>
    </source>
</evidence>
<evidence type="ECO:0000259" key="10">
    <source>
        <dbReference type="PROSITE" id="PS51076"/>
    </source>
</evidence>
<evidence type="ECO:0000256" key="3">
    <source>
        <dbReference type="ARBA" id="ARBA00022833"/>
    </source>
</evidence>
<dbReference type="GO" id="GO:0070411">
    <property type="term" value="F:I-SMAD binding"/>
    <property type="evidence" value="ECO:0007669"/>
    <property type="project" value="TreeGrafter"/>
</dbReference>